<dbReference type="EMBL" id="JACHJN010000009">
    <property type="protein sequence ID" value="MBB5958935.1"/>
    <property type="molecule type" value="Genomic_DNA"/>
</dbReference>
<keyword evidence="2" id="KW-1185">Reference proteome</keyword>
<proteinExistence type="predicted"/>
<dbReference type="AlphaFoldDB" id="A0A841CSI6"/>
<evidence type="ECO:0000313" key="1">
    <source>
        <dbReference type="EMBL" id="MBB5958935.1"/>
    </source>
</evidence>
<evidence type="ECO:0000313" key="2">
    <source>
        <dbReference type="Proteomes" id="UP000547510"/>
    </source>
</evidence>
<organism evidence="1 2">
    <name type="scientific">Saccharothrix tamanrassetensis</name>
    <dbReference type="NCBI Taxonomy" id="1051531"/>
    <lineage>
        <taxon>Bacteria</taxon>
        <taxon>Bacillati</taxon>
        <taxon>Actinomycetota</taxon>
        <taxon>Actinomycetes</taxon>
        <taxon>Pseudonocardiales</taxon>
        <taxon>Pseudonocardiaceae</taxon>
        <taxon>Saccharothrix</taxon>
    </lineage>
</organism>
<name>A0A841CSI6_9PSEU</name>
<dbReference type="Proteomes" id="UP000547510">
    <property type="component" value="Unassembled WGS sequence"/>
</dbReference>
<sequence length="50" mass="5317">MWGRPVEFMVAMSLPNELSSSLGGGVCQRPSVGVGVLPQRAVTSSIIRCR</sequence>
<comment type="caution">
    <text evidence="1">The sequence shown here is derived from an EMBL/GenBank/DDBJ whole genome shotgun (WGS) entry which is preliminary data.</text>
</comment>
<protein>
    <submittedName>
        <fullName evidence="1">Uncharacterized protein</fullName>
    </submittedName>
</protein>
<reference evidence="1 2" key="1">
    <citation type="submission" date="2020-08" db="EMBL/GenBank/DDBJ databases">
        <title>Genomic Encyclopedia of Type Strains, Phase III (KMG-III): the genomes of soil and plant-associated and newly described type strains.</title>
        <authorList>
            <person name="Whitman W."/>
        </authorList>
    </citation>
    <scope>NUCLEOTIDE SEQUENCE [LARGE SCALE GENOMIC DNA]</scope>
    <source>
        <strain evidence="1 2">CECT 8640</strain>
    </source>
</reference>
<gene>
    <name evidence="1" type="ORF">FHS29_005544</name>
</gene>
<accession>A0A841CSI6</accession>